<sequence>MLFFPRLLRDESEERPPCCGKEKKVCGVWTPSKVVGRRFSPSPGSILSQKLNFSRVFYLSACPPSGGDRGVKIGPSVHPFFLRRHKSLSSLNLPLLPFHHSTSVSIFEVEMPIGREQASSRLSDKNSEGKPKSLESGPLFQILCLRGVE</sequence>
<evidence type="ECO:0000313" key="1">
    <source>
        <dbReference type="EMBL" id="KAL2861077.1"/>
    </source>
</evidence>
<keyword evidence="2" id="KW-1185">Reference proteome</keyword>
<comment type="caution">
    <text evidence="1">The sequence shown here is derived from an EMBL/GenBank/DDBJ whole genome shotgun (WGS) entry which is preliminary data.</text>
</comment>
<dbReference type="EMBL" id="JBFXLQ010000075">
    <property type="protein sequence ID" value="KAL2861077.1"/>
    <property type="molecule type" value="Genomic_DNA"/>
</dbReference>
<name>A0ABR4L9Q4_9EURO</name>
<dbReference type="RefSeq" id="XP_070880971.1">
    <property type="nucleotide sequence ID" value="XM_071027218.1"/>
</dbReference>
<protein>
    <submittedName>
        <fullName evidence="1">Uncharacterized protein</fullName>
    </submittedName>
</protein>
<dbReference type="GeneID" id="98142290"/>
<evidence type="ECO:0000313" key="2">
    <source>
        <dbReference type="Proteomes" id="UP001610432"/>
    </source>
</evidence>
<organism evidence="1 2">
    <name type="scientific">Aspergillus lucknowensis</name>
    <dbReference type="NCBI Taxonomy" id="176173"/>
    <lineage>
        <taxon>Eukaryota</taxon>
        <taxon>Fungi</taxon>
        <taxon>Dikarya</taxon>
        <taxon>Ascomycota</taxon>
        <taxon>Pezizomycotina</taxon>
        <taxon>Eurotiomycetes</taxon>
        <taxon>Eurotiomycetidae</taxon>
        <taxon>Eurotiales</taxon>
        <taxon>Aspergillaceae</taxon>
        <taxon>Aspergillus</taxon>
        <taxon>Aspergillus subgen. Nidulantes</taxon>
    </lineage>
</organism>
<dbReference type="Proteomes" id="UP001610432">
    <property type="component" value="Unassembled WGS sequence"/>
</dbReference>
<reference evidence="1 2" key="1">
    <citation type="submission" date="2024-07" db="EMBL/GenBank/DDBJ databases">
        <title>Section-level genome sequencing and comparative genomics of Aspergillus sections Usti and Cavernicolus.</title>
        <authorList>
            <consortium name="Lawrence Berkeley National Laboratory"/>
            <person name="Nybo J.L."/>
            <person name="Vesth T.C."/>
            <person name="Theobald S."/>
            <person name="Frisvad J.C."/>
            <person name="Larsen T.O."/>
            <person name="Kjaerboelling I."/>
            <person name="Rothschild-Mancinelli K."/>
            <person name="Lyhne E.K."/>
            <person name="Kogle M.E."/>
            <person name="Barry K."/>
            <person name="Clum A."/>
            <person name="Na H."/>
            <person name="Ledsgaard L."/>
            <person name="Lin J."/>
            <person name="Lipzen A."/>
            <person name="Kuo A."/>
            <person name="Riley R."/>
            <person name="Mondo S."/>
            <person name="Labutti K."/>
            <person name="Haridas S."/>
            <person name="Pangalinan J."/>
            <person name="Salamov A.A."/>
            <person name="Simmons B.A."/>
            <person name="Magnuson J.K."/>
            <person name="Chen J."/>
            <person name="Drula E."/>
            <person name="Henrissat B."/>
            <person name="Wiebenga A."/>
            <person name="Lubbers R.J."/>
            <person name="Gomes A.C."/>
            <person name="Macurrencykelacurrency M.R."/>
            <person name="Stajich J."/>
            <person name="Grigoriev I.V."/>
            <person name="Mortensen U.H."/>
            <person name="De Vries R.P."/>
            <person name="Baker S.E."/>
            <person name="Andersen M.R."/>
        </authorList>
    </citation>
    <scope>NUCLEOTIDE SEQUENCE [LARGE SCALE GENOMIC DNA]</scope>
    <source>
        <strain evidence="1 2">CBS 449.75</strain>
    </source>
</reference>
<gene>
    <name evidence="1" type="ORF">BJX67DRAFT_315105</name>
</gene>
<accession>A0ABR4L9Q4</accession>
<proteinExistence type="predicted"/>